<name>C3XQT1_BRAFL</name>
<feature type="compositionally biased region" description="Basic and acidic residues" evidence="1">
    <location>
        <begin position="63"/>
        <end position="73"/>
    </location>
</feature>
<protein>
    <submittedName>
        <fullName evidence="2">Uncharacterized protein</fullName>
    </submittedName>
</protein>
<feature type="compositionally biased region" description="Polar residues" evidence="1">
    <location>
        <begin position="12"/>
        <end position="21"/>
    </location>
</feature>
<dbReference type="InParanoid" id="C3XQT1"/>
<reference evidence="2" key="1">
    <citation type="journal article" date="2008" name="Nature">
        <title>The amphioxus genome and the evolution of the chordate karyotype.</title>
        <authorList>
            <consortium name="US DOE Joint Genome Institute (JGI-PGF)"/>
            <person name="Putnam N.H."/>
            <person name="Butts T."/>
            <person name="Ferrier D.E.K."/>
            <person name="Furlong R.F."/>
            <person name="Hellsten U."/>
            <person name="Kawashima T."/>
            <person name="Robinson-Rechavi M."/>
            <person name="Shoguchi E."/>
            <person name="Terry A."/>
            <person name="Yu J.-K."/>
            <person name="Benito-Gutierrez E.L."/>
            <person name="Dubchak I."/>
            <person name="Garcia-Fernandez J."/>
            <person name="Gibson-Brown J.J."/>
            <person name="Grigoriev I.V."/>
            <person name="Horton A.C."/>
            <person name="de Jong P.J."/>
            <person name="Jurka J."/>
            <person name="Kapitonov V.V."/>
            <person name="Kohara Y."/>
            <person name="Kuroki Y."/>
            <person name="Lindquist E."/>
            <person name="Lucas S."/>
            <person name="Osoegawa K."/>
            <person name="Pennacchio L.A."/>
            <person name="Salamov A.A."/>
            <person name="Satou Y."/>
            <person name="Sauka-Spengler T."/>
            <person name="Schmutz J."/>
            <person name="Shin-I T."/>
            <person name="Toyoda A."/>
            <person name="Bronner-Fraser M."/>
            <person name="Fujiyama A."/>
            <person name="Holland L.Z."/>
            <person name="Holland P.W.H."/>
            <person name="Satoh N."/>
            <person name="Rokhsar D.S."/>
        </authorList>
    </citation>
    <scope>NUCLEOTIDE SEQUENCE [LARGE SCALE GENOMIC DNA]</scope>
    <source>
        <strain evidence="2">S238N-H82</strain>
        <tissue evidence="2">Testes</tissue>
    </source>
</reference>
<dbReference type="EMBL" id="GG666455">
    <property type="protein sequence ID" value="EEN69657.1"/>
    <property type="molecule type" value="Genomic_DNA"/>
</dbReference>
<feature type="compositionally biased region" description="Polar residues" evidence="1">
    <location>
        <begin position="48"/>
        <end position="62"/>
    </location>
</feature>
<accession>C3XQT1</accession>
<evidence type="ECO:0000256" key="1">
    <source>
        <dbReference type="SAM" id="MobiDB-lite"/>
    </source>
</evidence>
<proteinExistence type="predicted"/>
<organism>
    <name type="scientific">Branchiostoma floridae</name>
    <name type="common">Florida lancelet</name>
    <name type="synonym">Amphioxus</name>
    <dbReference type="NCBI Taxonomy" id="7739"/>
    <lineage>
        <taxon>Eukaryota</taxon>
        <taxon>Metazoa</taxon>
        <taxon>Chordata</taxon>
        <taxon>Cephalochordata</taxon>
        <taxon>Leptocardii</taxon>
        <taxon>Amphioxiformes</taxon>
        <taxon>Branchiostomatidae</taxon>
        <taxon>Branchiostoma</taxon>
    </lineage>
</organism>
<gene>
    <name evidence="2" type="ORF">BRAFLDRAFT_127107</name>
</gene>
<sequence>MMSYIDPPEAMSCSSISSAGRTSPAAPPPTGCYGRPDPQIVHVRVSPPESSLSLAEGQTSQDTEARGDQKKEQQAIPHRWQLTPQDEKTQALFNFNETALPPKSEFYPADENISEKLKLLYGESKGYVRKPEARPTKTRPDVGVFLVLRIRHCTKTADKKHSVSYSFSTSQPHIPFPLSCHFR</sequence>
<evidence type="ECO:0000313" key="2">
    <source>
        <dbReference type="EMBL" id="EEN69657.1"/>
    </source>
</evidence>
<dbReference type="AlphaFoldDB" id="C3XQT1"/>
<feature type="region of interest" description="Disordered" evidence="1">
    <location>
        <begin position="1"/>
        <end position="83"/>
    </location>
</feature>